<evidence type="ECO:0000313" key="3">
    <source>
        <dbReference type="Proteomes" id="UP000318422"/>
    </source>
</evidence>
<evidence type="ECO:0000259" key="1">
    <source>
        <dbReference type="PROSITE" id="PS50994"/>
    </source>
</evidence>
<evidence type="ECO:0000313" key="2">
    <source>
        <dbReference type="EMBL" id="GEC94378.1"/>
    </source>
</evidence>
<dbReference type="NCBIfam" id="NF033516">
    <property type="entry name" value="transpos_IS3"/>
    <property type="match status" value="1"/>
</dbReference>
<dbReference type="AlphaFoldDB" id="A0A4Y4CND6"/>
<dbReference type="Proteomes" id="UP000318422">
    <property type="component" value="Unassembled WGS sequence"/>
</dbReference>
<dbReference type="InterPro" id="IPR025948">
    <property type="entry name" value="HTH-like_dom"/>
</dbReference>
<sequence length="266" mass="30540">MKYAWIDTQRSAFPLPVLCDALSVSQSGFRAWQAGGTQERKRLTDGQALVLIRTIHQEVRQAYGARRIHAELRGRGYRIGLPRIERLMRENGIRARHKRRYKATTDSRHSLPVAPNVLDRHFAPEAPNRVWTGDITYIATAEGWLYLAVVIDLFNREVIGWSIKSRMTTDLVLDALLMAWFRRRPEPGVLFHSDRGSQYASHAYQARLATYGMRGSMSRKGNCWDNAPTESFFNSLKNERVHGVRYATRDEAASDLFQYIAVFEVP</sequence>
<keyword evidence="3" id="KW-1185">Reference proteome</keyword>
<organism evidence="2 3">
    <name type="scientific">Zoogloea ramigera</name>
    <dbReference type="NCBI Taxonomy" id="350"/>
    <lineage>
        <taxon>Bacteria</taxon>
        <taxon>Pseudomonadati</taxon>
        <taxon>Pseudomonadota</taxon>
        <taxon>Betaproteobacteria</taxon>
        <taxon>Rhodocyclales</taxon>
        <taxon>Zoogloeaceae</taxon>
        <taxon>Zoogloea</taxon>
    </lineage>
</organism>
<gene>
    <name evidence="2" type="ORF">ZRA01_04510</name>
</gene>
<dbReference type="GO" id="GO:0003676">
    <property type="term" value="F:nucleic acid binding"/>
    <property type="evidence" value="ECO:0007669"/>
    <property type="project" value="InterPro"/>
</dbReference>
<protein>
    <submittedName>
        <fullName evidence="2">Integrase</fullName>
    </submittedName>
</protein>
<accession>A0A4Y4CND6</accession>
<dbReference type="PANTHER" id="PTHR46889">
    <property type="entry name" value="TRANSPOSASE INSF FOR INSERTION SEQUENCE IS3B-RELATED"/>
    <property type="match status" value="1"/>
</dbReference>
<feature type="domain" description="Integrase catalytic" evidence="1">
    <location>
        <begin position="123"/>
        <end position="266"/>
    </location>
</feature>
<dbReference type="GO" id="GO:0015074">
    <property type="term" value="P:DNA integration"/>
    <property type="evidence" value="ECO:0007669"/>
    <property type="project" value="InterPro"/>
</dbReference>
<dbReference type="PROSITE" id="PS50994">
    <property type="entry name" value="INTEGRASE"/>
    <property type="match status" value="1"/>
</dbReference>
<dbReference type="InterPro" id="IPR012337">
    <property type="entry name" value="RNaseH-like_sf"/>
</dbReference>
<dbReference type="InterPro" id="IPR001584">
    <property type="entry name" value="Integrase_cat-core"/>
</dbReference>
<comment type="caution">
    <text evidence="2">The sequence shown here is derived from an EMBL/GenBank/DDBJ whole genome shotgun (WGS) entry which is preliminary data.</text>
</comment>
<dbReference type="Pfam" id="PF00665">
    <property type="entry name" value="rve"/>
    <property type="match status" value="1"/>
</dbReference>
<dbReference type="Pfam" id="PF13333">
    <property type="entry name" value="rve_2"/>
    <property type="match status" value="1"/>
</dbReference>
<reference evidence="2 3" key="1">
    <citation type="submission" date="2019-06" db="EMBL/GenBank/DDBJ databases">
        <title>Whole genome shotgun sequence of Zoogloea ramigera NBRC 15342.</title>
        <authorList>
            <person name="Hosoyama A."/>
            <person name="Uohara A."/>
            <person name="Ohji S."/>
            <person name="Ichikawa N."/>
        </authorList>
    </citation>
    <scope>NUCLEOTIDE SEQUENCE [LARGE SCALE GENOMIC DNA]</scope>
    <source>
        <strain evidence="2 3">NBRC 15342</strain>
    </source>
</reference>
<proteinExistence type="predicted"/>
<dbReference type="Pfam" id="PF13276">
    <property type="entry name" value="HTH_21"/>
    <property type="match status" value="1"/>
</dbReference>
<dbReference type="InterPro" id="IPR048020">
    <property type="entry name" value="Transpos_IS3"/>
</dbReference>
<name>A0A4Y4CND6_ZOORA</name>
<dbReference type="PANTHER" id="PTHR46889:SF4">
    <property type="entry name" value="TRANSPOSASE INSO FOR INSERTION SEQUENCE ELEMENT IS911B-RELATED"/>
    <property type="match status" value="1"/>
</dbReference>
<dbReference type="InterPro" id="IPR036397">
    <property type="entry name" value="RNaseH_sf"/>
</dbReference>
<dbReference type="InterPro" id="IPR050900">
    <property type="entry name" value="Transposase_IS3/IS150/IS904"/>
</dbReference>
<dbReference type="Gene3D" id="3.30.420.10">
    <property type="entry name" value="Ribonuclease H-like superfamily/Ribonuclease H"/>
    <property type="match status" value="1"/>
</dbReference>
<dbReference type="EMBL" id="BJNV01000006">
    <property type="protein sequence ID" value="GEC94378.1"/>
    <property type="molecule type" value="Genomic_DNA"/>
</dbReference>
<dbReference type="SUPFAM" id="SSF53098">
    <property type="entry name" value="Ribonuclease H-like"/>
    <property type="match status" value="1"/>
</dbReference>